<organism evidence="2">
    <name type="scientific">Tanacetum cinerariifolium</name>
    <name type="common">Dalmatian daisy</name>
    <name type="synonym">Chrysanthemum cinerariifolium</name>
    <dbReference type="NCBI Taxonomy" id="118510"/>
    <lineage>
        <taxon>Eukaryota</taxon>
        <taxon>Viridiplantae</taxon>
        <taxon>Streptophyta</taxon>
        <taxon>Embryophyta</taxon>
        <taxon>Tracheophyta</taxon>
        <taxon>Spermatophyta</taxon>
        <taxon>Magnoliopsida</taxon>
        <taxon>eudicotyledons</taxon>
        <taxon>Gunneridae</taxon>
        <taxon>Pentapetalae</taxon>
        <taxon>asterids</taxon>
        <taxon>campanulids</taxon>
        <taxon>Asterales</taxon>
        <taxon>Asteraceae</taxon>
        <taxon>Asteroideae</taxon>
        <taxon>Anthemideae</taxon>
        <taxon>Anthemidinae</taxon>
        <taxon>Tanacetum</taxon>
    </lineage>
</organism>
<feature type="non-terminal residue" evidence="2">
    <location>
        <position position="143"/>
    </location>
</feature>
<feature type="region of interest" description="Disordered" evidence="1">
    <location>
        <begin position="1"/>
        <end position="44"/>
    </location>
</feature>
<feature type="non-terminal residue" evidence="2">
    <location>
        <position position="1"/>
    </location>
</feature>
<dbReference type="EMBL" id="BKCJ010434772">
    <property type="protein sequence ID" value="GFA49970.1"/>
    <property type="molecule type" value="Genomic_DNA"/>
</dbReference>
<comment type="caution">
    <text evidence="2">The sequence shown here is derived from an EMBL/GenBank/DDBJ whole genome shotgun (WGS) entry which is preliminary data.</text>
</comment>
<name>A0A699JPI3_TANCI</name>
<proteinExistence type="predicted"/>
<dbReference type="AlphaFoldDB" id="A0A699JPI3"/>
<evidence type="ECO:0000256" key="1">
    <source>
        <dbReference type="SAM" id="MobiDB-lite"/>
    </source>
</evidence>
<feature type="compositionally biased region" description="Basic and acidic residues" evidence="1">
    <location>
        <begin position="23"/>
        <end position="36"/>
    </location>
</feature>
<evidence type="ECO:0000313" key="2">
    <source>
        <dbReference type="EMBL" id="GFA49970.1"/>
    </source>
</evidence>
<reference evidence="2" key="1">
    <citation type="journal article" date="2019" name="Sci. Rep.">
        <title>Draft genome of Tanacetum cinerariifolium, the natural source of mosquito coil.</title>
        <authorList>
            <person name="Yamashiro T."/>
            <person name="Shiraishi A."/>
            <person name="Satake H."/>
            <person name="Nakayama K."/>
        </authorList>
    </citation>
    <scope>NUCLEOTIDE SEQUENCE</scope>
</reference>
<accession>A0A699JPI3</accession>
<sequence length="143" mass="14391">TGRDVGDCGRRGGGRRVGGGCRGDSDRRGGCRDDGRGSGGGAEAVAVESEAGLEATIKAEEEAVEAAEKAAEVEAGLGARIGKALGGKIEAGLKGAQKLLKGLTSKAGDLILLKMVIDKVPKEHRKELAGWAMLLAAGGNKLA</sequence>
<protein>
    <submittedName>
        <fullName evidence="2">Uncharacterized protein</fullName>
    </submittedName>
</protein>
<feature type="compositionally biased region" description="Basic and acidic residues" evidence="1">
    <location>
        <begin position="1"/>
        <end position="10"/>
    </location>
</feature>
<gene>
    <name evidence="2" type="ORF">Tci_621942</name>
</gene>